<reference evidence="1" key="1">
    <citation type="submission" date="2021-03" db="EMBL/GenBank/DDBJ databases">
        <title>Draft genome sequence of rust myrtle Austropuccinia psidii MF-1, a brazilian biotype.</title>
        <authorList>
            <person name="Quecine M.C."/>
            <person name="Pachon D.M.R."/>
            <person name="Bonatelli M.L."/>
            <person name="Correr F.H."/>
            <person name="Franceschini L.M."/>
            <person name="Leite T.F."/>
            <person name="Margarido G.R.A."/>
            <person name="Almeida C.A."/>
            <person name="Ferrarezi J.A."/>
            <person name="Labate C.A."/>
        </authorList>
    </citation>
    <scope>NUCLEOTIDE SEQUENCE</scope>
    <source>
        <strain evidence="1">MF-1</strain>
    </source>
</reference>
<evidence type="ECO:0000313" key="2">
    <source>
        <dbReference type="Proteomes" id="UP000765509"/>
    </source>
</evidence>
<dbReference type="AlphaFoldDB" id="A0A9Q3PTE7"/>
<dbReference type="Proteomes" id="UP000765509">
    <property type="component" value="Unassembled WGS sequence"/>
</dbReference>
<name>A0A9Q3PTE7_9BASI</name>
<sequence length="106" mass="12471">MSSNMFCSLTPICLRQERHSFDVTKVRPWRNHSSCHLDGGFGLKFKAISFRTPTMKRWIRLISSDAEKQNVVKCRKPDMDAKEYVKRKTKRKKDSSTTIFLFVLEL</sequence>
<organism evidence="1 2">
    <name type="scientific">Austropuccinia psidii MF-1</name>
    <dbReference type="NCBI Taxonomy" id="1389203"/>
    <lineage>
        <taxon>Eukaryota</taxon>
        <taxon>Fungi</taxon>
        <taxon>Dikarya</taxon>
        <taxon>Basidiomycota</taxon>
        <taxon>Pucciniomycotina</taxon>
        <taxon>Pucciniomycetes</taxon>
        <taxon>Pucciniales</taxon>
        <taxon>Sphaerophragmiaceae</taxon>
        <taxon>Austropuccinia</taxon>
    </lineage>
</organism>
<proteinExistence type="predicted"/>
<keyword evidence="2" id="KW-1185">Reference proteome</keyword>
<gene>
    <name evidence="1" type="ORF">O181_113213</name>
</gene>
<comment type="caution">
    <text evidence="1">The sequence shown here is derived from an EMBL/GenBank/DDBJ whole genome shotgun (WGS) entry which is preliminary data.</text>
</comment>
<protein>
    <submittedName>
        <fullName evidence="1">Uncharacterized protein</fullName>
    </submittedName>
</protein>
<evidence type="ECO:0000313" key="1">
    <source>
        <dbReference type="EMBL" id="MBW0573498.1"/>
    </source>
</evidence>
<accession>A0A9Q3PTE7</accession>
<dbReference type="EMBL" id="AVOT02092227">
    <property type="protein sequence ID" value="MBW0573498.1"/>
    <property type="molecule type" value="Genomic_DNA"/>
</dbReference>